<gene>
    <name evidence="2" type="ORF">C7M61_000770</name>
</gene>
<dbReference type="AlphaFoldDB" id="A0A2P7YYQ0"/>
<name>A0A2P7YYQ0_9ASCO</name>
<feature type="transmembrane region" description="Helical" evidence="1">
    <location>
        <begin position="316"/>
        <end position="339"/>
    </location>
</feature>
<organism evidence="2 3">
    <name type="scientific">Candidozyma pseudohaemuli</name>
    <dbReference type="NCBI Taxonomy" id="418784"/>
    <lineage>
        <taxon>Eukaryota</taxon>
        <taxon>Fungi</taxon>
        <taxon>Dikarya</taxon>
        <taxon>Ascomycota</taxon>
        <taxon>Saccharomycotina</taxon>
        <taxon>Pichiomycetes</taxon>
        <taxon>Metschnikowiaceae</taxon>
        <taxon>Candidozyma</taxon>
    </lineage>
</organism>
<evidence type="ECO:0000256" key="1">
    <source>
        <dbReference type="SAM" id="Phobius"/>
    </source>
</evidence>
<dbReference type="VEuPathDB" id="FungiDB:C7M61_000770"/>
<dbReference type="Proteomes" id="UP000241107">
    <property type="component" value="Unassembled WGS sequence"/>
</dbReference>
<feature type="transmembrane region" description="Helical" evidence="1">
    <location>
        <begin position="6"/>
        <end position="28"/>
    </location>
</feature>
<keyword evidence="1" id="KW-1133">Transmembrane helix</keyword>
<comment type="caution">
    <text evidence="2">The sequence shown here is derived from an EMBL/GenBank/DDBJ whole genome shotgun (WGS) entry which is preliminary data.</text>
</comment>
<reference evidence="2 3" key="1">
    <citation type="submission" date="2018-03" db="EMBL/GenBank/DDBJ databases">
        <title>Candida pseudohaemulonii genome assembly and annotation.</title>
        <authorList>
            <person name="Munoz J.F."/>
            <person name="Gade L.G."/>
            <person name="Chow N.A."/>
            <person name="Litvintseva A.P."/>
            <person name="Loparev V.N."/>
            <person name="Cuomo C.A."/>
        </authorList>
    </citation>
    <scope>NUCLEOTIDE SEQUENCE [LARGE SCALE GENOMIC DNA]</scope>
    <source>
        <strain evidence="2 3">B12108</strain>
    </source>
</reference>
<proteinExistence type="predicted"/>
<feature type="transmembrane region" description="Helical" evidence="1">
    <location>
        <begin position="145"/>
        <end position="165"/>
    </location>
</feature>
<dbReference type="EMBL" id="PYFQ01000001">
    <property type="protein sequence ID" value="PSK41098.1"/>
    <property type="molecule type" value="Genomic_DNA"/>
</dbReference>
<evidence type="ECO:0000313" key="2">
    <source>
        <dbReference type="EMBL" id="PSK41098.1"/>
    </source>
</evidence>
<dbReference type="OrthoDB" id="4085076at2759"/>
<feature type="transmembrane region" description="Helical" evidence="1">
    <location>
        <begin position="40"/>
        <end position="61"/>
    </location>
</feature>
<keyword evidence="1" id="KW-0812">Transmembrane</keyword>
<keyword evidence="3" id="KW-1185">Reference proteome</keyword>
<evidence type="ECO:0000313" key="3">
    <source>
        <dbReference type="Proteomes" id="UP000241107"/>
    </source>
</evidence>
<feature type="transmembrane region" description="Helical" evidence="1">
    <location>
        <begin position="217"/>
        <end position="240"/>
    </location>
</feature>
<protein>
    <submittedName>
        <fullName evidence="2">Uncharacterized protein</fullName>
    </submittedName>
</protein>
<feature type="transmembrane region" description="Helical" evidence="1">
    <location>
        <begin position="185"/>
        <end position="205"/>
    </location>
</feature>
<dbReference type="GeneID" id="36564162"/>
<dbReference type="RefSeq" id="XP_024715797.1">
    <property type="nucleotide sequence ID" value="XM_024856198.1"/>
</dbReference>
<feature type="transmembrane region" description="Helical" evidence="1">
    <location>
        <begin position="81"/>
        <end position="107"/>
    </location>
</feature>
<sequence length="345" mass="38800">MSLELTGLHGSLLCAAGVACSITALAYRRLKLKHFEIKRPLLRVMAACAAYIIACVATPHGRLIPLPNIDFIETPVELIESIMRISALHNSAISMMVCAAGLTVYYASGPVTEKCIMKMDEVLMKDDEKGARLLRLREHLQGKSFLTFIIILTSFVAFWPTNWLLSFTYTIAKYDEIELTTDHLYWAVLTFALAKTISALIHYLSHPTKLFSNGVHLWIHLCWFYGTTLTAGAAVFWAVAQDVLLVYMYKAAMLIQHQQGPDIILVDGIPKHFNVFTGPMADFLLEGVFSHKRGSALITLLHEQLKLYEKVIDDSLWIVLLWVTVLFPFCKGVAVYFTLRGKNTE</sequence>
<accession>A0A2P7YYQ0</accession>
<keyword evidence="1" id="KW-0472">Membrane</keyword>